<protein>
    <submittedName>
        <fullName evidence="1">Uncharacterized protein</fullName>
    </submittedName>
</protein>
<organism evidence="1">
    <name type="scientific">marine sediment metagenome</name>
    <dbReference type="NCBI Taxonomy" id="412755"/>
    <lineage>
        <taxon>unclassified sequences</taxon>
        <taxon>metagenomes</taxon>
        <taxon>ecological metagenomes</taxon>
    </lineage>
</organism>
<reference evidence="1" key="1">
    <citation type="journal article" date="2015" name="Nature">
        <title>Complex archaea that bridge the gap between prokaryotes and eukaryotes.</title>
        <authorList>
            <person name="Spang A."/>
            <person name="Saw J.H."/>
            <person name="Jorgensen S.L."/>
            <person name="Zaremba-Niedzwiedzka K."/>
            <person name="Martijn J."/>
            <person name="Lind A.E."/>
            <person name="van Eijk R."/>
            <person name="Schleper C."/>
            <person name="Guy L."/>
            <person name="Ettema T.J."/>
        </authorList>
    </citation>
    <scope>NUCLEOTIDE SEQUENCE</scope>
</reference>
<dbReference type="AlphaFoldDB" id="A0A0F9EEF4"/>
<dbReference type="EMBL" id="LAZR01025305">
    <property type="protein sequence ID" value="KKL72329.1"/>
    <property type="molecule type" value="Genomic_DNA"/>
</dbReference>
<gene>
    <name evidence="1" type="ORF">LCGC14_2085980</name>
</gene>
<comment type="caution">
    <text evidence="1">The sequence shown here is derived from an EMBL/GenBank/DDBJ whole genome shotgun (WGS) entry which is preliminary data.</text>
</comment>
<name>A0A0F9EEF4_9ZZZZ</name>
<proteinExistence type="predicted"/>
<sequence>MGKLKWEPETVHQQLDELEKIIQKVKPVQARIDRKAKKLRKVKHLPQYVTQRIDNLRRDNNISERSFANVKNVRSALPEIERNGTRKRYPALIEGQKYQVVLGGSCLSHEATGQYVYYAHDEAESLHVGDVIIYRGKQTGILTSDNGKPEDAFELNSLVGVFTPNAKGKANRAYLQNVEGV</sequence>
<accession>A0A0F9EEF4</accession>
<evidence type="ECO:0000313" key="1">
    <source>
        <dbReference type="EMBL" id="KKL72329.1"/>
    </source>
</evidence>